<evidence type="ECO:0000256" key="1">
    <source>
        <dbReference type="ARBA" id="ARBA00022553"/>
    </source>
</evidence>
<dbReference type="RefSeq" id="WP_051882720.1">
    <property type="nucleotide sequence ID" value="NZ_APNK01000002.1"/>
</dbReference>
<feature type="domain" description="Response regulatory" evidence="5">
    <location>
        <begin position="12"/>
        <end position="130"/>
    </location>
</feature>
<dbReference type="PANTHER" id="PTHR45566:SF1">
    <property type="entry name" value="HTH-TYPE TRANSCRIPTIONAL REGULATOR YHJB-RELATED"/>
    <property type="match status" value="1"/>
</dbReference>
<evidence type="ECO:0000259" key="4">
    <source>
        <dbReference type="PROSITE" id="PS50043"/>
    </source>
</evidence>
<proteinExistence type="predicted"/>
<dbReference type="SMART" id="SM00421">
    <property type="entry name" value="HTH_LUXR"/>
    <property type="match status" value="1"/>
</dbReference>
<dbReference type="Gene3D" id="1.10.10.10">
    <property type="entry name" value="Winged helix-like DNA-binding domain superfamily/Winged helix DNA-binding domain"/>
    <property type="match status" value="1"/>
</dbReference>
<dbReference type="CDD" id="cd06170">
    <property type="entry name" value="LuxR_C_like"/>
    <property type="match status" value="1"/>
</dbReference>
<feature type="domain" description="HTH luxR-type" evidence="4">
    <location>
        <begin position="150"/>
        <end position="215"/>
    </location>
</feature>
<dbReference type="Pfam" id="PF00072">
    <property type="entry name" value="Response_reg"/>
    <property type="match status" value="1"/>
</dbReference>
<accession>A0A084IQ46</accession>
<dbReference type="InterPro" id="IPR001789">
    <property type="entry name" value="Sig_transdc_resp-reg_receiver"/>
</dbReference>
<dbReference type="eggNOG" id="COG2197">
    <property type="taxonomic scope" value="Bacteria"/>
</dbReference>
<evidence type="ECO:0000256" key="3">
    <source>
        <dbReference type="PROSITE-ProRule" id="PRU00169"/>
    </source>
</evidence>
<dbReference type="GO" id="GO:0003677">
    <property type="term" value="F:DNA binding"/>
    <property type="evidence" value="ECO:0007669"/>
    <property type="project" value="UniProtKB-KW"/>
</dbReference>
<gene>
    <name evidence="6" type="ORF">C41B8_01832</name>
</gene>
<dbReference type="PRINTS" id="PR00038">
    <property type="entry name" value="HTHLUXR"/>
</dbReference>
<comment type="caution">
    <text evidence="6">The sequence shown here is derived from an EMBL/GenBank/DDBJ whole genome shotgun (WGS) entry which is preliminary data.</text>
</comment>
<dbReference type="Gene3D" id="3.40.50.2300">
    <property type="match status" value="1"/>
</dbReference>
<keyword evidence="1 3" id="KW-0597">Phosphoprotein</keyword>
<dbReference type="STRING" id="1304275.C41B8_01832"/>
<dbReference type="InterPro" id="IPR011006">
    <property type="entry name" value="CheY-like_superfamily"/>
</dbReference>
<evidence type="ECO:0000256" key="2">
    <source>
        <dbReference type="ARBA" id="ARBA00023125"/>
    </source>
</evidence>
<dbReference type="OrthoDB" id="9814495at2"/>
<evidence type="ECO:0000313" key="6">
    <source>
        <dbReference type="EMBL" id="KEZ78830.1"/>
    </source>
</evidence>
<dbReference type="PANTHER" id="PTHR45566">
    <property type="entry name" value="HTH-TYPE TRANSCRIPTIONAL REGULATOR YHJB-RELATED"/>
    <property type="match status" value="1"/>
</dbReference>
<dbReference type="Pfam" id="PF00196">
    <property type="entry name" value="GerE"/>
    <property type="match status" value="1"/>
</dbReference>
<keyword evidence="7" id="KW-1185">Reference proteome</keyword>
<sequence length="231" mass="24702">MNTSSKAGSAHRVIIADDHPLFRTALSQAVSQALGDPELLTVGSVDELTALLADSNNDADLLLLDLNMPGARGYSALVHTRSVASSLPVIVVSAHEDASVAQAALEHGAAGFIPKSASPETMAEAISAVLSGQRWIPKHAENAEPDKDDFTEKLATLTPQQQRVLMMLTDGLLNKQIAIDLDISEATVKAHITAILRKLDVHTRTQAVIAARSLEIDWGNYARRELNDSNT</sequence>
<dbReference type="SUPFAM" id="SSF46894">
    <property type="entry name" value="C-terminal effector domain of the bipartite response regulators"/>
    <property type="match status" value="1"/>
</dbReference>
<dbReference type="InterPro" id="IPR051015">
    <property type="entry name" value="EvgA-like"/>
</dbReference>
<evidence type="ECO:0000259" key="5">
    <source>
        <dbReference type="PROSITE" id="PS50110"/>
    </source>
</evidence>
<reference evidence="6 7" key="1">
    <citation type="submission" date="2013-03" db="EMBL/GenBank/DDBJ databases">
        <title>Salinisphaera hydrothermalis C41B8 Genome Sequencing.</title>
        <authorList>
            <person name="Li C."/>
            <person name="Lai Q."/>
            <person name="Shao Z."/>
        </authorList>
    </citation>
    <scope>NUCLEOTIDE SEQUENCE [LARGE SCALE GENOMIC DNA]</scope>
    <source>
        <strain evidence="6 7">C41B8</strain>
    </source>
</reference>
<dbReference type="CDD" id="cd17535">
    <property type="entry name" value="REC_NarL-like"/>
    <property type="match status" value="1"/>
</dbReference>
<keyword evidence="2" id="KW-0238">DNA-binding</keyword>
<name>A0A084IQ46_SALHC</name>
<dbReference type="InterPro" id="IPR016032">
    <property type="entry name" value="Sig_transdc_resp-reg_C-effctor"/>
</dbReference>
<dbReference type="EMBL" id="APNK01000002">
    <property type="protein sequence ID" value="KEZ78830.1"/>
    <property type="molecule type" value="Genomic_DNA"/>
</dbReference>
<evidence type="ECO:0000313" key="7">
    <source>
        <dbReference type="Proteomes" id="UP000028302"/>
    </source>
</evidence>
<dbReference type="Proteomes" id="UP000028302">
    <property type="component" value="Unassembled WGS sequence"/>
</dbReference>
<dbReference type="SMART" id="SM00448">
    <property type="entry name" value="REC"/>
    <property type="match status" value="1"/>
</dbReference>
<dbReference type="InterPro" id="IPR036388">
    <property type="entry name" value="WH-like_DNA-bd_sf"/>
</dbReference>
<dbReference type="PROSITE" id="PS50110">
    <property type="entry name" value="RESPONSE_REGULATORY"/>
    <property type="match status" value="1"/>
</dbReference>
<protein>
    <submittedName>
        <fullName evidence="6">LuxR family two component transcriptional regulator</fullName>
    </submittedName>
</protein>
<dbReference type="AlphaFoldDB" id="A0A084IQ46"/>
<dbReference type="GO" id="GO:0000160">
    <property type="term" value="P:phosphorelay signal transduction system"/>
    <property type="evidence" value="ECO:0007669"/>
    <property type="project" value="InterPro"/>
</dbReference>
<dbReference type="InterPro" id="IPR000792">
    <property type="entry name" value="Tscrpt_reg_LuxR_C"/>
</dbReference>
<dbReference type="PROSITE" id="PS00622">
    <property type="entry name" value="HTH_LUXR_1"/>
    <property type="match status" value="1"/>
</dbReference>
<dbReference type="InterPro" id="IPR058245">
    <property type="entry name" value="NreC/VraR/RcsB-like_REC"/>
</dbReference>
<dbReference type="GO" id="GO:0006355">
    <property type="term" value="P:regulation of DNA-templated transcription"/>
    <property type="evidence" value="ECO:0007669"/>
    <property type="project" value="InterPro"/>
</dbReference>
<organism evidence="6 7">
    <name type="scientific">Salinisphaera hydrothermalis (strain C41B8)</name>
    <dbReference type="NCBI Taxonomy" id="1304275"/>
    <lineage>
        <taxon>Bacteria</taxon>
        <taxon>Pseudomonadati</taxon>
        <taxon>Pseudomonadota</taxon>
        <taxon>Gammaproteobacteria</taxon>
        <taxon>Salinisphaerales</taxon>
        <taxon>Salinisphaeraceae</taxon>
        <taxon>Salinisphaera</taxon>
    </lineage>
</organism>
<dbReference type="PATRIC" id="fig|1304275.5.peg.369"/>
<feature type="modified residue" description="4-aspartylphosphate" evidence="3">
    <location>
        <position position="65"/>
    </location>
</feature>
<dbReference type="PROSITE" id="PS50043">
    <property type="entry name" value="HTH_LUXR_2"/>
    <property type="match status" value="1"/>
</dbReference>
<dbReference type="SUPFAM" id="SSF52172">
    <property type="entry name" value="CheY-like"/>
    <property type="match status" value="1"/>
</dbReference>